<gene>
    <name evidence="9" type="ORF">KPH14_010816</name>
</gene>
<dbReference type="PROSITE" id="PS00028">
    <property type="entry name" value="ZINC_FINGER_C2H2_1"/>
    <property type="match status" value="3"/>
</dbReference>
<dbReference type="InterPro" id="IPR012934">
    <property type="entry name" value="Znf_AD"/>
</dbReference>
<evidence type="ECO:0000256" key="1">
    <source>
        <dbReference type="ARBA" id="ARBA00005463"/>
    </source>
</evidence>
<dbReference type="Gene3D" id="1.10.472.10">
    <property type="entry name" value="Cyclin-like"/>
    <property type="match status" value="1"/>
</dbReference>
<dbReference type="SMART" id="SM00355">
    <property type="entry name" value="ZnF_C2H2"/>
    <property type="match status" value="3"/>
</dbReference>
<dbReference type="AlphaFoldDB" id="A0AAD9VLT3"/>
<keyword evidence="3 6" id="KW-0863">Zinc-finger</keyword>
<dbReference type="FunFam" id="1.10.472.10:FF:000011">
    <property type="entry name" value="Cyclin-Y isoform 1"/>
    <property type="match status" value="1"/>
</dbReference>
<proteinExistence type="inferred from homology"/>
<dbReference type="SMART" id="SM00385">
    <property type="entry name" value="CYCLIN"/>
    <property type="match status" value="1"/>
</dbReference>
<reference evidence="9" key="1">
    <citation type="submission" date="2021-08" db="EMBL/GenBank/DDBJ databases">
        <authorList>
            <person name="Misof B."/>
            <person name="Oliver O."/>
            <person name="Podsiadlowski L."/>
            <person name="Donath A."/>
            <person name="Peters R."/>
            <person name="Mayer C."/>
            <person name="Rust J."/>
            <person name="Gunkel S."/>
            <person name="Lesny P."/>
            <person name="Martin S."/>
            <person name="Oeyen J.P."/>
            <person name="Petersen M."/>
            <person name="Panagiotis P."/>
            <person name="Wilbrandt J."/>
            <person name="Tanja T."/>
        </authorList>
    </citation>
    <scope>NUCLEOTIDE SEQUENCE</scope>
    <source>
        <strain evidence="9">GBR_01_08_01A</strain>
        <tissue evidence="9">Thorax + abdomen</tissue>
    </source>
</reference>
<dbReference type="Gene3D" id="3.40.1800.20">
    <property type="match status" value="1"/>
</dbReference>
<dbReference type="InterPro" id="IPR036915">
    <property type="entry name" value="Cyclin-like_sf"/>
</dbReference>
<dbReference type="InterPro" id="IPR013763">
    <property type="entry name" value="Cyclin-like_dom"/>
</dbReference>
<evidence type="ECO:0000256" key="5">
    <source>
        <dbReference type="ARBA" id="ARBA00023127"/>
    </source>
</evidence>
<feature type="domain" description="C2H2-type" evidence="8">
    <location>
        <begin position="454"/>
        <end position="481"/>
    </location>
</feature>
<evidence type="ECO:0000256" key="3">
    <source>
        <dbReference type="ARBA" id="ARBA00022771"/>
    </source>
</evidence>
<name>A0AAD9VLT3_9HYME</name>
<dbReference type="InterPro" id="IPR036236">
    <property type="entry name" value="Znf_C2H2_sf"/>
</dbReference>
<dbReference type="EMBL" id="JAIFRP010000084">
    <property type="protein sequence ID" value="KAK2579511.1"/>
    <property type="molecule type" value="Genomic_DNA"/>
</dbReference>
<comment type="similarity">
    <text evidence="1">Belongs to the cyclin family. Cyclin Y subfamily.</text>
</comment>
<keyword evidence="2" id="KW-0479">Metal-binding</keyword>
<dbReference type="CDD" id="cd20540">
    <property type="entry name" value="CYCLIN_CCNY_like"/>
    <property type="match status" value="1"/>
</dbReference>
<feature type="domain" description="C2H2-type" evidence="8">
    <location>
        <begin position="510"/>
        <end position="538"/>
    </location>
</feature>
<comment type="caution">
    <text evidence="9">The sequence shown here is derived from an EMBL/GenBank/DDBJ whole genome shotgun (WGS) entry which is preliminary data.</text>
</comment>
<dbReference type="InterPro" id="IPR013087">
    <property type="entry name" value="Znf_C2H2_type"/>
</dbReference>
<dbReference type="PANTHER" id="PTHR14248">
    <property type="entry name" value="CYCLIN Y, ISOFORM A"/>
    <property type="match status" value="1"/>
</dbReference>
<evidence type="ECO:0000256" key="4">
    <source>
        <dbReference type="ARBA" id="ARBA00022833"/>
    </source>
</evidence>
<dbReference type="Gene3D" id="3.30.160.60">
    <property type="entry name" value="Classic Zinc Finger"/>
    <property type="match status" value="3"/>
</dbReference>
<keyword evidence="5 7" id="KW-0195">Cyclin</keyword>
<dbReference type="Proteomes" id="UP001258017">
    <property type="component" value="Unassembled WGS sequence"/>
</dbReference>
<reference evidence="9" key="2">
    <citation type="journal article" date="2023" name="Commun. Biol.">
        <title>Intrasexual cuticular hydrocarbon dimorphism in a wasp sheds light on hydrocarbon biosynthesis genes in Hymenoptera.</title>
        <authorList>
            <person name="Moris V.C."/>
            <person name="Podsiadlowski L."/>
            <person name="Martin S."/>
            <person name="Oeyen J.P."/>
            <person name="Donath A."/>
            <person name="Petersen M."/>
            <person name="Wilbrandt J."/>
            <person name="Misof B."/>
            <person name="Liedtke D."/>
            <person name="Thamm M."/>
            <person name="Scheiner R."/>
            <person name="Schmitt T."/>
            <person name="Niehuis O."/>
        </authorList>
    </citation>
    <scope>NUCLEOTIDE SEQUENCE</scope>
    <source>
        <strain evidence="9">GBR_01_08_01A</strain>
    </source>
</reference>
<accession>A0AAD9VLT3</accession>
<dbReference type="FunFam" id="3.30.160.60:FF:000446">
    <property type="entry name" value="Zinc finger protein"/>
    <property type="match status" value="1"/>
</dbReference>
<dbReference type="Pfam" id="PF00096">
    <property type="entry name" value="zf-C2H2"/>
    <property type="match status" value="2"/>
</dbReference>
<dbReference type="GO" id="GO:0005634">
    <property type="term" value="C:nucleus"/>
    <property type="evidence" value="ECO:0007669"/>
    <property type="project" value="InterPro"/>
</dbReference>
<dbReference type="SMART" id="SM00868">
    <property type="entry name" value="zf-AD"/>
    <property type="match status" value="1"/>
</dbReference>
<dbReference type="PROSITE" id="PS50157">
    <property type="entry name" value="ZINC_FINGER_C2H2_2"/>
    <property type="match status" value="3"/>
</dbReference>
<keyword evidence="10" id="KW-1185">Reference proteome</keyword>
<evidence type="ECO:0000259" key="8">
    <source>
        <dbReference type="PROSITE" id="PS50157"/>
    </source>
</evidence>
<protein>
    <recommendedName>
        <fullName evidence="8">C2H2-type domain-containing protein</fullName>
    </recommendedName>
</protein>
<dbReference type="SUPFAM" id="SSF57667">
    <property type="entry name" value="beta-beta-alpha zinc fingers"/>
    <property type="match status" value="2"/>
</dbReference>
<evidence type="ECO:0000313" key="9">
    <source>
        <dbReference type="EMBL" id="KAK2579511.1"/>
    </source>
</evidence>
<keyword evidence="4" id="KW-0862">Zinc</keyword>
<evidence type="ECO:0000256" key="6">
    <source>
        <dbReference type="PROSITE-ProRule" id="PRU00042"/>
    </source>
</evidence>
<organism evidence="9 10">
    <name type="scientific">Odynerus spinipes</name>
    <dbReference type="NCBI Taxonomy" id="1348599"/>
    <lineage>
        <taxon>Eukaryota</taxon>
        <taxon>Metazoa</taxon>
        <taxon>Ecdysozoa</taxon>
        <taxon>Arthropoda</taxon>
        <taxon>Hexapoda</taxon>
        <taxon>Insecta</taxon>
        <taxon>Pterygota</taxon>
        <taxon>Neoptera</taxon>
        <taxon>Endopterygota</taxon>
        <taxon>Hymenoptera</taxon>
        <taxon>Apocrita</taxon>
        <taxon>Aculeata</taxon>
        <taxon>Vespoidea</taxon>
        <taxon>Vespidae</taxon>
        <taxon>Eumeninae</taxon>
        <taxon>Odynerus</taxon>
    </lineage>
</organism>
<feature type="domain" description="C2H2-type" evidence="8">
    <location>
        <begin position="482"/>
        <end position="509"/>
    </location>
</feature>
<dbReference type="SUPFAM" id="SSF57716">
    <property type="entry name" value="Glucocorticoid receptor-like (DNA-binding domain)"/>
    <property type="match status" value="1"/>
</dbReference>
<evidence type="ECO:0000256" key="7">
    <source>
        <dbReference type="RuleBase" id="RU000383"/>
    </source>
</evidence>
<evidence type="ECO:0000256" key="2">
    <source>
        <dbReference type="ARBA" id="ARBA00022723"/>
    </source>
</evidence>
<dbReference type="Pfam" id="PF07776">
    <property type="entry name" value="zf-AD"/>
    <property type="match status" value="1"/>
</dbReference>
<dbReference type="Pfam" id="PF00134">
    <property type="entry name" value="Cyclin_N"/>
    <property type="match status" value="1"/>
</dbReference>
<evidence type="ECO:0000313" key="10">
    <source>
        <dbReference type="Proteomes" id="UP001258017"/>
    </source>
</evidence>
<dbReference type="InterPro" id="IPR006671">
    <property type="entry name" value="Cyclin_N"/>
</dbReference>
<sequence>MGNKNSCCVYSSPQVGRKELTAEGVTRGLEEHLPEGGISVNNLQHISEREPEDWDSDPSLHPCAGTIFMERSKQAIENGMVRKKSQHQIADTRPLKKSSSCSTIYLDDSTVSQPNLKNTVKCVALAVYYHIKNRTSHRQIDIFDEKLHPLTRDGVAEDYDKHNPEHKQIYKFVRTLFNAAQLTAECAIITLVYLERLLTYAEIDITPANWKRIVLGAILLASKVWDDQAVWNVDYCQILKDITVEDMNELERQFLEMLQFNINVPSSVYAKYYFDLRTLAEANELTFPSEPLSKEKAQKLEAMSRVYEDKACVRLWQGFKEANQVEIVDYILNEMMLHKVSSKLCRLCGKEKQQGTDVFKDKVKGAVLISIINKYFSKEVINISTSDVFSKYVCIDCEQKICIFDEFCLMVANVQKQLAAPSLEIDFAEDMLCHLKENDGIEKSPVNKQNVRKSICPICTKSFRCQAHLERHKRIHTGQRPFICTICRMSFNQQEILVKHMERHEGKKQFQCANCHQSFRYKVSLNSHMINFHMDMDQSVVHGHVMPIEDAILVHQVKCHQIPESLTEIRGQPQNNTQVINRDISAPLNNFHAVYISESEIQKTINETINSTDPSTSYLNKMYENPLYIDEEIETMLDHDLGQLEQNKYTTSSQDKVSLCLKQPETPELLHSLLYDD</sequence>
<dbReference type="SUPFAM" id="SSF47954">
    <property type="entry name" value="Cyclin-like"/>
    <property type="match status" value="1"/>
</dbReference>
<dbReference type="GO" id="GO:0008270">
    <property type="term" value="F:zinc ion binding"/>
    <property type="evidence" value="ECO:0007669"/>
    <property type="project" value="UniProtKB-KW"/>
</dbReference>